<evidence type="ECO:0008006" key="4">
    <source>
        <dbReference type="Google" id="ProtNLM"/>
    </source>
</evidence>
<gene>
    <name evidence="2" type="ORF">ACFO9E_23750</name>
</gene>
<feature type="signal peptide" evidence="1">
    <location>
        <begin position="1"/>
        <end position="26"/>
    </location>
</feature>
<evidence type="ECO:0000313" key="3">
    <source>
        <dbReference type="Proteomes" id="UP001595993"/>
    </source>
</evidence>
<feature type="chain" id="PRO_5047460741" description="Lipoprotein" evidence="1">
    <location>
        <begin position="27"/>
        <end position="220"/>
    </location>
</feature>
<dbReference type="Proteomes" id="UP001595993">
    <property type="component" value="Unassembled WGS sequence"/>
</dbReference>
<keyword evidence="1" id="KW-0732">Signal</keyword>
<reference evidence="3" key="1">
    <citation type="journal article" date="2019" name="Int. J. Syst. Evol. Microbiol.">
        <title>The Global Catalogue of Microorganisms (GCM) 10K type strain sequencing project: providing services to taxonomists for standard genome sequencing and annotation.</title>
        <authorList>
            <consortium name="The Broad Institute Genomics Platform"/>
            <consortium name="The Broad Institute Genome Sequencing Center for Infectious Disease"/>
            <person name="Wu L."/>
            <person name="Ma J."/>
        </authorList>
    </citation>
    <scope>NUCLEOTIDE SEQUENCE [LARGE SCALE GENOMIC DNA]</scope>
    <source>
        <strain evidence="3">CGMCC 4.7139</strain>
    </source>
</reference>
<sequence length="220" mass="22778">MNGTKRLRARAGTATVLAVMALSVSACSGAGNSTRAHTPKADSQNASEARVIEGHAYKVDSDPAAAVAFPLNENVFEGTVVSHGPDVHVTDKLEDGATFEAVYTPVVVRVDTVHKGSLKAGSEIVVRSMGGVADGVKYVTEEAPAKGTFAKGHELLVFAGRKEAVESESTPAVTPHFVYLESGSKLVDVTYASGTADGSTASELSKAAFKVKLRSLKASS</sequence>
<protein>
    <recommendedName>
        <fullName evidence="4">Lipoprotein</fullName>
    </recommendedName>
</protein>
<proteinExistence type="predicted"/>
<keyword evidence="3" id="KW-1185">Reference proteome</keyword>
<dbReference type="RefSeq" id="WP_381199152.1">
    <property type="nucleotide sequence ID" value="NZ_JBHSFE010000019.1"/>
</dbReference>
<organism evidence="2 3">
    <name type="scientific">Streptomyces maoxianensis</name>
    <dbReference type="NCBI Taxonomy" id="1459942"/>
    <lineage>
        <taxon>Bacteria</taxon>
        <taxon>Bacillati</taxon>
        <taxon>Actinomycetota</taxon>
        <taxon>Actinomycetes</taxon>
        <taxon>Kitasatosporales</taxon>
        <taxon>Streptomycetaceae</taxon>
        <taxon>Streptomyces</taxon>
    </lineage>
</organism>
<dbReference type="PROSITE" id="PS51257">
    <property type="entry name" value="PROKAR_LIPOPROTEIN"/>
    <property type="match status" value="1"/>
</dbReference>
<dbReference type="EMBL" id="JBHSFE010000019">
    <property type="protein sequence ID" value="MFC4610784.1"/>
    <property type="molecule type" value="Genomic_DNA"/>
</dbReference>
<comment type="caution">
    <text evidence="2">The sequence shown here is derived from an EMBL/GenBank/DDBJ whole genome shotgun (WGS) entry which is preliminary data.</text>
</comment>
<name>A0ABV9GDU8_9ACTN</name>
<evidence type="ECO:0000256" key="1">
    <source>
        <dbReference type="SAM" id="SignalP"/>
    </source>
</evidence>
<evidence type="ECO:0000313" key="2">
    <source>
        <dbReference type="EMBL" id="MFC4610784.1"/>
    </source>
</evidence>
<accession>A0ABV9GDU8</accession>